<feature type="transmembrane region" description="Helical" evidence="7">
    <location>
        <begin position="429"/>
        <end position="454"/>
    </location>
</feature>
<feature type="transmembrane region" description="Helical" evidence="7">
    <location>
        <begin position="139"/>
        <end position="161"/>
    </location>
</feature>
<evidence type="ECO:0000256" key="7">
    <source>
        <dbReference type="SAM" id="Phobius"/>
    </source>
</evidence>
<dbReference type="Gene3D" id="1.20.1250.20">
    <property type="entry name" value="MFS general substrate transporter like domains"/>
    <property type="match status" value="1"/>
</dbReference>
<proteinExistence type="inferred from homology"/>
<dbReference type="AlphaFoldDB" id="A0A9W9HEU2"/>
<evidence type="ECO:0000313" key="9">
    <source>
        <dbReference type="EMBL" id="KAJ5145791.1"/>
    </source>
</evidence>
<dbReference type="PROSITE" id="PS50850">
    <property type="entry name" value="MFS"/>
    <property type="match status" value="1"/>
</dbReference>
<feature type="compositionally biased region" description="Basic and acidic residues" evidence="6">
    <location>
        <begin position="18"/>
        <end position="32"/>
    </location>
</feature>
<organism evidence="9 10">
    <name type="scientific">Penicillium bovifimosum</name>
    <dbReference type="NCBI Taxonomy" id="126998"/>
    <lineage>
        <taxon>Eukaryota</taxon>
        <taxon>Fungi</taxon>
        <taxon>Dikarya</taxon>
        <taxon>Ascomycota</taxon>
        <taxon>Pezizomycotina</taxon>
        <taxon>Eurotiomycetes</taxon>
        <taxon>Eurotiomycetidae</taxon>
        <taxon>Eurotiales</taxon>
        <taxon>Aspergillaceae</taxon>
        <taxon>Penicillium</taxon>
    </lineage>
</organism>
<dbReference type="GO" id="GO:0005886">
    <property type="term" value="C:plasma membrane"/>
    <property type="evidence" value="ECO:0007669"/>
    <property type="project" value="UniProtKB-SubCell"/>
</dbReference>
<dbReference type="RefSeq" id="XP_056526265.1">
    <property type="nucleotide sequence ID" value="XM_056661099.1"/>
</dbReference>
<dbReference type="FunFam" id="1.20.1250.20:FF:000082">
    <property type="entry name" value="MFS multidrug transporter, putative"/>
    <property type="match status" value="1"/>
</dbReference>
<dbReference type="OrthoDB" id="5141738at2759"/>
<evidence type="ECO:0000256" key="6">
    <source>
        <dbReference type="SAM" id="MobiDB-lite"/>
    </source>
</evidence>
<evidence type="ECO:0000256" key="2">
    <source>
        <dbReference type="ARBA" id="ARBA00008335"/>
    </source>
</evidence>
<dbReference type="CDD" id="cd17323">
    <property type="entry name" value="MFS_Tpo1_MDR_like"/>
    <property type="match status" value="1"/>
</dbReference>
<reference evidence="9" key="1">
    <citation type="submission" date="2022-11" db="EMBL/GenBank/DDBJ databases">
        <authorList>
            <person name="Petersen C."/>
        </authorList>
    </citation>
    <scope>NUCLEOTIDE SEQUENCE</scope>
    <source>
        <strain evidence="9">IBT 22155</strain>
    </source>
</reference>
<dbReference type="PANTHER" id="PTHR23502">
    <property type="entry name" value="MAJOR FACILITATOR SUPERFAMILY"/>
    <property type="match status" value="1"/>
</dbReference>
<keyword evidence="4 7" id="KW-1133">Transmembrane helix</keyword>
<feature type="transmembrane region" description="Helical" evidence="7">
    <location>
        <begin position="403"/>
        <end position="423"/>
    </location>
</feature>
<comment type="caution">
    <text evidence="9">The sequence shown here is derived from an EMBL/GenBank/DDBJ whole genome shotgun (WGS) entry which is preliminary data.</text>
</comment>
<feature type="transmembrane region" description="Helical" evidence="7">
    <location>
        <begin position="338"/>
        <end position="357"/>
    </location>
</feature>
<gene>
    <name evidence="9" type="ORF">N7515_000355</name>
</gene>
<dbReference type="Pfam" id="PF07690">
    <property type="entry name" value="MFS_1"/>
    <property type="match status" value="1"/>
</dbReference>
<feature type="transmembrane region" description="Helical" evidence="7">
    <location>
        <begin position="202"/>
        <end position="221"/>
    </location>
</feature>
<name>A0A9W9HEU2_9EURO</name>
<feature type="transmembrane region" description="Helical" evidence="7">
    <location>
        <begin position="257"/>
        <end position="276"/>
    </location>
</feature>
<keyword evidence="5 7" id="KW-0472">Membrane</keyword>
<feature type="transmembrane region" description="Helical" evidence="7">
    <location>
        <begin position="45"/>
        <end position="64"/>
    </location>
</feature>
<feature type="transmembrane region" description="Helical" evidence="7">
    <location>
        <begin position="296"/>
        <end position="318"/>
    </location>
</feature>
<dbReference type="PANTHER" id="PTHR23502:SF74">
    <property type="entry name" value="MAJOR FACILITATOR SUPERFAMILY (MFS) PROFILE DOMAIN-CONTAINING PROTEIN"/>
    <property type="match status" value="1"/>
</dbReference>
<dbReference type="InterPro" id="IPR020846">
    <property type="entry name" value="MFS_dom"/>
</dbReference>
<feature type="transmembrane region" description="Helical" evidence="7">
    <location>
        <begin position="84"/>
        <end position="102"/>
    </location>
</feature>
<feature type="domain" description="Major facilitator superfamily (MFS) profile" evidence="8">
    <location>
        <begin position="47"/>
        <end position="455"/>
    </location>
</feature>
<evidence type="ECO:0000256" key="1">
    <source>
        <dbReference type="ARBA" id="ARBA00004651"/>
    </source>
</evidence>
<dbReference type="EMBL" id="JAPQKL010000001">
    <property type="protein sequence ID" value="KAJ5145791.1"/>
    <property type="molecule type" value="Genomic_DNA"/>
</dbReference>
<dbReference type="Proteomes" id="UP001149079">
    <property type="component" value="Unassembled WGS sequence"/>
</dbReference>
<reference evidence="9" key="2">
    <citation type="journal article" date="2023" name="IMA Fungus">
        <title>Comparative genomic study of the Penicillium genus elucidates a diverse pangenome and 15 lateral gene transfer events.</title>
        <authorList>
            <person name="Petersen C."/>
            <person name="Sorensen T."/>
            <person name="Nielsen M.R."/>
            <person name="Sondergaard T.E."/>
            <person name="Sorensen J.L."/>
            <person name="Fitzpatrick D.A."/>
            <person name="Frisvad J.C."/>
            <person name="Nielsen K.L."/>
        </authorList>
    </citation>
    <scope>NUCLEOTIDE SEQUENCE</scope>
    <source>
        <strain evidence="9">IBT 22155</strain>
    </source>
</reference>
<keyword evidence="3 7" id="KW-0812">Transmembrane</keyword>
<dbReference type="SUPFAM" id="SSF103473">
    <property type="entry name" value="MFS general substrate transporter"/>
    <property type="match status" value="1"/>
</dbReference>
<keyword evidence="10" id="KW-1185">Reference proteome</keyword>
<evidence type="ECO:0000313" key="10">
    <source>
        <dbReference type="Proteomes" id="UP001149079"/>
    </source>
</evidence>
<protein>
    <recommendedName>
        <fullName evidence="8">Major facilitator superfamily (MFS) profile domain-containing protein</fullName>
    </recommendedName>
</protein>
<accession>A0A9W9HEU2</accession>
<comment type="similarity">
    <text evidence="2">Belongs to the major facilitator superfamily.</text>
</comment>
<feature type="transmembrane region" description="Helical" evidence="7">
    <location>
        <begin position="173"/>
        <end position="196"/>
    </location>
</feature>
<evidence type="ECO:0000259" key="8">
    <source>
        <dbReference type="PROSITE" id="PS50850"/>
    </source>
</evidence>
<sequence length="470" mass="51981">MAFPAKSGINTEIPCDQTKWDPEVQEQNKVEDPSDPASWRSRKKIFVVFVGLLTLFNSVFDSTIPSGGIEFISRALDVKSDTQQVLPTSVYLIGYVTGPLAFGPMSELYGRRPVMVGTFVLFTIFTLACAVAPNWPALIIFRALCGICASSPIAVTGGLFADVYRSPLARGRTMALSMAITTAGPQFAPLIAGFIATVGWRWIFWLSLILAGLTLVPVLFLPETFRPALSREPRKRGDGILVKTFTRPLYMIFREPIITFTCLYLSFASAIFFMYFEAYPLIFQGVYGMSDGIAGLAFLPIAVGACIGMAIFLAYDSFLQRAKLQKKTWSSLEEYQRLPLACLGGPLYVLALFWLGWTSSMKIHWIVPMLAGIPFGMGFFLIFVALINYLVDAYHEYAASAMAAASCCRSIFGAILPLAAAPMFTQLGIAWGCSLLGFLSLLMTLIPFVFIRYGDLIRSRSKFRQQIHHE</sequence>
<dbReference type="GO" id="GO:0022857">
    <property type="term" value="F:transmembrane transporter activity"/>
    <property type="evidence" value="ECO:0007669"/>
    <property type="project" value="InterPro"/>
</dbReference>
<dbReference type="InterPro" id="IPR036259">
    <property type="entry name" value="MFS_trans_sf"/>
</dbReference>
<evidence type="ECO:0000256" key="4">
    <source>
        <dbReference type="ARBA" id="ARBA00022989"/>
    </source>
</evidence>
<dbReference type="GeneID" id="81400269"/>
<dbReference type="InterPro" id="IPR011701">
    <property type="entry name" value="MFS"/>
</dbReference>
<feature type="transmembrane region" description="Helical" evidence="7">
    <location>
        <begin position="114"/>
        <end position="133"/>
    </location>
</feature>
<feature type="transmembrane region" description="Helical" evidence="7">
    <location>
        <begin position="363"/>
        <end position="391"/>
    </location>
</feature>
<evidence type="ECO:0000256" key="5">
    <source>
        <dbReference type="ARBA" id="ARBA00023136"/>
    </source>
</evidence>
<comment type="subcellular location">
    <subcellularLocation>
        <location evidence="1">Cell membrane</location>
        <topology evidence="1">Multi-pass membrane protein</topology>
    </subcellularLocation>
</comment>
<feature type="region of interest" description="Disordered" evidence="6">
    <location>
        <begin position="1"/>
        <end position="36"/>
    </location>
</feature>
<evidence type="ECO:0000256" key="3">
    <source>
        <dbReference type="ARBA" id="ARBA00022692"/>
    </source>
</evidence>